<sequence length="470" mass="51307">MASSIGSSVNSDNQARTSVSGLKFGPDWMRNPPQQQESIPQRQFALARNRYGREEMLQIFDQINTNKSEIAAPDELSQMPADFPEMVENFQQPVAYTSPANERRVEMPRDNAQANAIGIGNGPRQQGGGAGRGVRQFPSSNRTGTDWGQPRSRIGSSRSDLSDNWRGDRDPKPEPNDNDGWSKAGQPRSQEPSKAVWKRKGAQQQQQQQASRAPEWMFDSNDGAGGFDGSGNFTEGDLPSSGHPDGQPDALSDAASRQSAEERGGGAGRADSFDQPGANKKSPSPPEPEPSRIDDKAPILRAQESYQAAQASEAAADPRRSGPPGITPAGEEAWIQVPTMQWFYKDPNGTVQGPFPADDMFEWNSMGYFKDDLLVRRSIDREFSTLGKTLARYGTDPFKATKHPPTLKPKEVPVSAPTPPQQQAPAAAAVPPASQQPVAAPLLLQRQWPKPGCNRSLLLRNRIRSIKLFS</sequence>
<feature type="region of interest" description="Disordered" evidence="1">
    <location>
        <begin position="396"/>
        <end position="435"/>
    </location>
</feature>
<dbReference type="Gene3D" id="3.30.1490.40">
    <property type="match status" value="1"/>
</dbReference>
<gene>
    <name evidence="3" type="ORF">OKIOD_LOCUS14351</name>
</gene>
<protein>
    <submittedName>
        <fullName evidence="3">Oidioi.mRNA.OKI2018_I69.chr2.g5586.t1.cds</fullName>
    </submittedName>
</protein>
<feature type="compositionally biased region" description="Gly residues" evidence="1">
    <location>
        <begin position="119"/>
        <end position="132"/>
    </location>
</feature>
<proteinExistence type="predicted"/>
<feature type="compositionally biased region" description="Low complexity" evidence="1">
    <location>
        <begin position="302"/>
        <end position="315"/>
    </location>
</feature>
<keyword evidence="4" id="KW-1185">Reference proteome</keyword>
<evidence type="ECO:0000313" key="4">
    <source>
        <dbReference type="Proteomes" id="UP001158576"/>
    </source>
</evidence>
<feature type="region of interest" description="Disordered" evidence="1">
    <location>
        <begin position="1"/>
        <end position="41"/>
    </location>
</feature>
<dbReference type="PROSITE" id="PS50829">
    <property type="entry name" value="GYF"/>
    <property type="match status" value="1"/>
</dbReference>
<dbReference type="Pfam" id="PF02213">
    <property type="entry name" value="GYF"/>
    <property type="match status" value="1"/>
</dbReference>
<organism evidence="3 4">
    <name type="scientific">Oikopleura dioica</name>
    <name type="common">Tunicate</name>
    <dbReference type="NCBI Taxonomy" id="34765"/>
    <lineage>
        <taxon>Eukaryota</taxon>
        <taxon>Metazoa</taxon>
        <taxon>Chordata</taxon>
        <taxon>Tunicata</taxon>
        <taxon>Appendicularia</taxon>
        <taxon>Copelata</taxon>
        <taxon>Oikopleuridae</taxon>
        <taxon>Oikopleura</taxon>
    </lineage>
</organism>
<feature type="compositionally biased region" description="Low complexity" evidence="1">
    <location>
        <begin position="423"/>
        <end position="435"/>
    </location>
</feature>
<feature type="compositionally biased region" description="Basic and acidic residues" evidence="1">
    <location>
        <begin position="289"/>
        <end position="298"/>
    </location>
</feature>
<evidence type="ECO:0000256" key="1">
    <source>
        <dbReference type="SAM" id="MobiDB-lite"/>
    </source>
</evidence>
<feature type="compositionally biased region" description="Basic and acidic residues" evidence="1">
    <location>
        <begin position="160"/>
        <end position="175"/>
    </location>
</feature>
<name>A0ABN7T535_OIKDI</name>
<dbReference type="InterPro" id="IPR035445">
    <property type="entry name" value="GYF-like_dom_sf"/>
</dbReference>
<dbReference type="CDD" id="cd00072">
    <property type="entry name" value="GYF"/>
    <property type="match status" value="1"/>
</dbReference>
<evidence type="ECO:0000313" key="3">
    <source>
        <dbReference type="EMBL" id="CAG5111262.1"/>
    </source>
</evidence>
<feature type="compositionally biased region" description="Polar residues" evidence="1">
    <location>
        <begin position="1"/>
        <end position="20"/>
    </location>
</feature>
<reference evidence="3 4" key="1">
    <citation type="submission" date="2021-04" db="EMBL/GenBank/DDBJ databases">
        <authorList>
            <person name="Bliznina A."/>
        </authorList>
    </citation>
    <scope>NUCLEOTIDE SEQUENCE [LARGE SCALE GENOMIC DNA]</scope>
</reference>
<dbReference type="SUPFAM" id="SSF55277">
    <property type="entry name" value="GYF domain"/>
    <property type="match status" value="1"/>
</dbReference>
<feature type="region of interest" description="Disordered" evidence="1">
    <location>
        <begin position="99"/>
        <end position="332"/>
    </location>
</feature>
<dbReference type="EMBL" id="OU015567">
    <property type="protein sequence ID" value="CAG5111262.1"/>
    <property type="molecule type" value="Genomic_DNA"/>
</dbReference>
<feature type="compositionally biased region" description="Polar residues" evidence="1">
    <location>
        <begin position="32"/>
        <end position="41"/>
    </location>
</feature>
<evidence type="ECO:0000259" key="2">
    <source>
        <dbReference type="PROSITE" id="PS50829"/>
    </source>
</evidence>
<dbReference type="Proteomes" id="UP001158576">
    <property type="component" value="Chromosome 2"/>
</dbReference>
<dbReference type="SMART" id="SM00444">
    <property type="entry name" value="GYF"/>
    <property type="match status" value="1"/>
</dbReference>
<feature type="compositionally biased region" description="Polar residues" evidence="1">
    <location>
        <begin position="137"/>
        <end position="146"/>
    </location>
</feature>
<feature type="domain" description="GYF" evidence="2">
    <location>
        <begin position="339"/>
        <end position="387"/>
    </location>
</feature>
<accession>A0ABN7T535</accession>
<dbReference type="InterPro" id="IPR003169">
    <property type="entry name" value="GYF"/>
</dbReference>